<dbReference type="InParanoid" id="A0A371RJI4"/>
<dbReference type="InterPro" id="IPR017439">
    <property type="entry name" value="Amidohydrolase"/>
</dbReference>
<dbReference type="RefSeq" id="WP_116392246.1">
    <property type="nucleotide sequence ID" value="NZ_QUQO01000001.1"/>
</dbReference>
<name>A0A371RJI4_9PROT</name>
<dbReference type="SUPFAM" id="SSF53187">
    <property type="entry name" value="Zn-dependent exopeptidases"/>
    <property type="match status" value="1"/>
</dbReference>
<keyword evidence="6" id="KW-1185">Reference proteome</keyword>
<feature type="chain" id="PRO_5016886489" evidence="3">
    <location>
        <begin position="22"/>
        <end position="439"/>
    </location>
</feature>
<dbReference type="NCBIfam" id="TIGR01891">
    <property type="entry name" value="amidohydrolases"/>
    <property type="match status" value="1"/>
</dbReference>
<dbReference type="OrthoDB" id="9777385at2"/>
<dbReference type="PANTHER" id="PTHR11014:SF63">
    <property type="entry name" value="METALLOPEPTIDASE, PUTATIVE (AFU_ORTHOLOGUE AFUA_6G09600)-RELATED"/>
    <property type="match status" value="1"/>
</dbReference>
<accession>A0A371RJI4</accession>
<feature type="domain" description="Peptidase M20 dimerisation" evidence="4">
    <location>
        <begin position="220"/>
        <end position="312"/>
    </location>
</feature>
<comment type="cofactor">
    <cofactor evidence="2">
        <name>Mn(2+)</name>
        <dbReference type="ChEBI" id="CHEBI:29035"/>
    </cofactor>
    <text evidence="2">The Mn(2+) ion enhances activity.</text>
</comment>
<dbReference type="PANTHER" id="PTHR11014">
    <property type="entry name" value="PEPTIDASE M20 FAMILY MEMBER"/>
    <property type="match status" value="1"/>
</dbReference>
<dbReference type="Pfam" id="PF07687">
    <property type="entry name" value="M20_dimer"/>
    <property type="match status" value="1"/>
</dbReference>
<dbReference type="InterPro" id="IPR002933">
    <property type="entry name" value="Peptidase_M20"/>
</dbReference>
<feature type="binding site" evidence="2">
    <location>
        <position position="134"/>
    </location>
    <ligand>
        <name>Mn(2+)</name>
        <dbReference type="ChEBI" id="CHEBI:29035"/>
        <label>2</label>
    </ligand>
</feature>
<feature type="binding site" evidence="2">
    <location>
        <position position="170"/>
    </location>
    <ligand>
        <name>Mn(2+)</name>
        <dbReference type="ChEBI" id="CHEBI:29035"/>
        <label>2</label>
    </ligand>
</feature>
<dbReference type="EMBL" id="QUQO01000001">
    <property type="protein sequence ID" value="RFB05612.1"/>
    <property type="molecule type" value="Genomic_DNA"/>
</dbReference>
<feature type="binding site" evidence="2">
    <location>
        <position position="136"/>
    </location>
    <ligand>
        <name>Mn(2+)</name>
        <dbReference type="ChEBI" id="CHEBI:29035"/>
        <label>2</label>
    </ligand>
</feature>
<feature type="signal peptide" evidence="3">
    <location>
        <begin position="1"/>
        <end position="21"/>
    </location>
</feature>
<dbReference type="Pfam" id="PF01546">
    <property type="entry name" value="Peptidase_M20"/>
    <property type="match status" value="1"/>
</dbReference>
<keyword evidence="2" id="KW-0479">Metal-binding</keyword>
<evidence type="ECO:0000259" key="4">
    <source>
        <dbReference type="Pfam" id="PF07687"/>
    </source>
</evidence>
<gene>
    <name evidence="5" type="ORF">DX908_10250</name>
</gene>
<dbReference type="GO" id="GO:0046872">
    <property type="term" value="F:metal ion binding"/>
    <property type="evidence" value="ECO:0007669"/>
    <property type="project" value="UniProtKB-KW"/>
</dbReference>
<evidence type="ECO:0000313" key="6">
    <source>
        <dbReference type="Proteomes" id="UP000264589"/>
    </source>
</evidence>
<evidence type="ECO:0000313" key="5">
    <source>
        <dbReference type="EMBL" id="RFB05612.1"/>
    </source>
</evidence>
<dbReference type="SUPFAM" id="SSF55031">
    <property type="entry name" value="Bacterial exopeptidase dimerisation domain"/>
    <property type="match status" value="1"/>
</dbReference>
<dbReference type="Gene3D" id="3.30.70.360">
    <property type="match status" value="1"/>
</dbReference>
<keyword evidence="2" id="KW-0464">Manganese</keyword>
<dbReference type="InterPro" id="IPR011650">
    <property type="entry name" value="Peptidase_M20_dimer"/>
</dbReference>
<organism evidence="5 6">
    <name type="scientific">Parvularcula marina</name>
    <dbReference type="NCBI Taxonomy" id="2292771"/>
    <lineage>
        <taxon>Bacteria</taxon>
        <taxon>Pseudomonadati</taxon>
        <taxon>Pseudomonadota</taxon>
        <taxon>Alphaproteobacteria</taxon>
        <taxon>Parvularculales</taxon>
        <taxon>Parvularculaceae</taxon>
        <taxon>Parvularcula</taxon>
    </lineage>
</organism>
<dbReference type="Gene3D" id="3.40.630.10">
    <property type="entry name" value="Zn peptidases"/>
    <property type="match status" value="1"/>
</dbReference>
<dbReference type="GO" id="GO:0050118">
    <property type="term" value="F:N-acetyldiaminopimelate deacetylase activity"/>
    <property type="evidence" value="ECO:0007669"/>
    <property type="project" value="UniProtKB-ARBA"/>
</dbReference>
<sequence>MLKTTLLASALLVAIPGMAAAQDADPLAEAVAADYDANLEELFLWFHQNPELSFGEKKTAKRLAREIRKLGYKVTENVGGTGVVAVMENGEGPVVLVRADMDGLPVKEDTGLSYASTAMQVDRDGVEKPVMHACGHDVHVTSLVGTARQMAEHKDEWSGTLILIGQPAEERISGAREMLEDGLYERFPKPDYALAFHVSSEVPTGKLVVKGGPVYSSSDSVDIYVKGVGAHGASPHRGVDPILVASTIVVNLQTLVSRTISPLDSGVVTVGAFHGGIKHNIIPAEAHLQLTVRSDKPEVRAALLDGIDRVAEGTARALGVPEDLLPVVERSPTETTPPTENDMALATEVRATFDEHFGDSIFYDSPRTGMGAEDFAYFVAPEYDVKGVYFAVGGTPEDEVANAPSHHSPFFKIAPRESVTLGTEAMTVAAMSLMQKAGE</sequence>
<dbReference type="FunFam" id="3.30.70.360:FF:000001">
    <property type="entry name" value="N-acetyldiaminopimelate deacetylase"/>
    <property type="match status" value="1"/>
</dbReference>
<keyword evidence="1 5" id="KW-0378">Hydrolase</keyword>
<evidence type="ECO:0000256" key="3">
    <source>
        <dbReference type="SAM" id="SignalP"/>
    </source>
</evidence>
<dbReference type="PIRSF" id="PIRSF005962">
    <property type="entry name" value="Pept_M20D_amidohydro"/>
    <property type="match status" value="1"/>
</dbReference>
<evidence type="ECO:0000256" key="2">
    <source>
        <dbReference type="PIRSR" id="PIRSR005962-1"/>
    </source>
</evidence>
<feature type="binding site" evidence="2">
    <location>
        <position position="407"/>
    </location>
    <ligand>
        <name>Mn(2+)</name>
        <dbReference type="ChEBI" id="CHEBI:29035"/>
        <label>2</label>
    </ligand>
</feature>
<feature type="binding site" evidence="2">
    <location>
        <position position="197"/>
    </location>
    <ligand>
        <name>Mn(2+)</name>
        <dbReference type="ChEBI" id="CHEBI:29035"/>
        <label>2</label>
    </ligand>
</feature>
<proteinExistence type="predicted"/>
<dbReference type="Proteomes" id="UP000264589">
    <property type="component" value="Unassembled WGS sequence"/>
</dbReference>
<protein>
    <submittedName>
        <fullName evidence="5">Amidohydrolase</fullName>
    </submittedName>
</protein>
<dbReference type="GO" id="GO:0019877">
    <property type="term" value="P:diaminopimelate biosynthetic process"/>
    <property type="evidence" value="ECO:0007669"/>
    <property type="project" value="UniProtKB-ARBA"/>
</dbReference>
<evidence type="ECO:0000256" key="1">
    <source>
        <dbReference type="ARBA" id="ARBA00022801"/>
    </source>
</evidence>
<reference evidence="5 6" key="1">
    <citation type="submission" date="2018-08" db="EMBL/GenBank/DDBJ databases">
        <title>Parvularcula sp. SM1705, isolated from surface water of the South Sea China.</title>
        <authorList>
            <person name="Sun L."/>
        </authorList>
    </citation>
    <scope>NUCLEOTIDE SEQUENCE [LARGE SCALE GENOMIC DNA]</scope>
    <source>
        <strain evidence="5 6">SM1705</strain>
    </source>
</reference>
<keyword evidence="3" id="KW-0732">Signal</keyword>
<comment type="caution">
    <text evidence="5">The sequence shown here is derived from an EMBL/GenBank/DDBJ whole genome shotgun (WGS) entry which is preliminary data.</text>
</comment>
<dbReference type="InterPro" id="IPR036264">
    <property type="entry name" value="Bact_exopeptidase_dim_dom"/>
</dbReference>
<dbReference type="AlphaFoldDB" id="A0A371RJI4"/>
<dbReference type="FunCoup" id="A0A371RJI4">
    <property type="interactions" value="273"/>
</dbReference>